<feature type="transmembrane region" description="Helical" evidence="14">
    <location>
        <begin position="307"/>
        <end position="328"/>
    </location>
</feature>
<feature type="transmembrane region" description="Helical" evidence="14">
    <location>
        <begin position="475"/>
        <end position="496"/>
    </location>
</feature>
<feature type="transmembrane region" description="Helical" evidence="14">
    <location>
        <begin position="357"/>
        <end position="376"/>
    </location>
</feature>
<evidence type="ECO:0000256" key="14">
    <source>
        <dbReference type="SAM" id="Phobius"/>
    </source>
</evidence>
<evidence type="ECO:0000313" key="16">
    <source>
        <dbReference type="Proteomes" id="UP001058364"/>
    </source>
</evidence>
<evidence type="ECO:0000256" key="8">
    <source>
        <dbReference type="ARBA" id="ARBA00022989"/>
    </source>
</evidence>
<feature type="transmembrane region" description="Helical" evidence="14">
    <location>
        <begin position="193"/>
        <end position="214"/>
    </location>
</feature>
<feature type="transmembrane region" description="Helical" evidence="14">
    <location>
        <begin position="420"/>
        <end position="440"/>
    </location>
</feature>
<dbReference type="NCBIfam" id="NF006924">
    <property type="entry name" value="PRK09410.2-2"/>
    <property type="match status" value="1"/>
</dbReference>
<evidence type="ECO:0000256" key="4">
    <source>
        <dbReference type="ARBA" id="ARBA00022475"/>
    </source>
</evidence>
<gene>
    <name evidence="15" type="ORF">NX772_00750</name>
</gene>
<dbReference type="InterPro" id="IPR004703">
    <property type="entry name" value="PTS_sugar-sp_permease"/>
</dbReference>
<keyword evidence="5" id="KW-0762">Sugar transport</keyword>
<dbReference type="PANTHER" id="PTHR33843:SF4">
    <property type="entry name" value="ASCORBATE-SPECIFIC PTS SYSTEM EIIC COMPONENT"/>
    <property type="match status" value="1"/>
</dbReference>
<evidence type="ECO:0000256" key="1">
    <source>
        <dbReference type="ARBA" id="ARBA00004651"/>
    </source>
</evidence>
<comment type="similarity">
    <text evidence="11">Belongs to the UlaA family.</text>
</comment>
<evidence type="ECO:0000256" key="9">
    <source>
        <dbReference type="ARBA" id="ARBA00023136"/>
    </source>
</evidence>
<feature type="transmembrane region" description="Helical" evidence="14">
    <location>
        <begin position="67"/>
        <end position="86"/>
    </location>
</feature>
<name>A0ABY5TZ83_9BACT</name>
<feature type="transmembrane region" description="Helical" evidence="14">
    <location>
        <begin position="508"/>
        <end position="533"/>
    </location>
</feature>
<dbReference type="NCBIfam" id="NF006925">
    <property type="entry name" value="PRK09410.2-3"/>
    <property type="match status" value="1"/>
</dbReference>
<feature type="transmembrane region" description="Helical" evidence="14">
    <location>
        <begin position="98"/>
        <end position="118"/>
    </location>
</feature>
<feature type="transmembrane region" description="Helical" evidence="14">
    <location>
        <begin position="226"/>
        <end position="245"/>
    </location>
</feature>
<dbReference type="Pfam" id="PF03611">
    <property type="entry name" value="EIIC-GAT"/>
    <property type="match status" value="1"/>
</dbReference>
<dbReference type="Proteomes" id="UP001058364">
    <property type="component" value="Chromosome"/>
</dbReference>
<evidence type="ECO:0000256" key="11">
    <source>
        <dbReference type="ARBA" id="ARBA00038218"/>
    </source>
</evidence>
<evidence type="ECO:0000256" key="6">
    <source>
        <dbReference type="ARBA" id="ARBA00022683"/>
    </source>
</evidence>
<evidence type="ECO:0000256" key="5">
    <source>
        <dbReference type="ARBA" id="ARBA00022597"/>
    </source>
</evidence>
<evidence type="ECO:0000313" key="15">
    <source>
        <dbReference type="EMBL" id="UWD34344.1"/>
    </source>
</evidence>
<organism evidence="15 16">
    <name type="scientific">Mesomycoplasma molare</name>
    <dbReference type="NCBI Taxonomy" id="171288"/>
    <lineage>
        <taxon>Bacteria</taxon>
        <taxon>Bacillati</taxon>
        <taxon>Mycoplasmatota</taxon>
        <taxon>Mycoplasmoidales</taxon>
        <taxon>Metamycoplasmataceae</taxon>
        <taxon>Mesomycoplasma</taxon>
    </lineage>
</organism>
<feature type="transmembrane region" description="Helical" evidence="14">
    <location>
        <begin position="12"/>
        <end position="34"/>
    </location>
</feature>
<dbReference type="InterPro" id="IPR051562">
    <property type="entry name" value="Ascorbate-PTS_EIIC"/>
</dbReference>
<proteinExistence type="inferred from homology"/>
<dbReference type="EMBL" id="CP103423">
    <property type="protein sequence ID" value="UWD34344.1"/>
    <property type="molecule type" value="Genomic_DNA"/>
</dbReference>
<keyword evidence="4" id="KW-1003">Cell membrane</keyword>
<dbReference type="RefSeq" id="WP_027123157.1">
    <property type="nucleotide sequence ID" value="NZ_CP103423.1"/>
</dbReference>
<keyword evidence="6" id="KW-0598">Phosphotransferase system</keyword>
<protein>
    <recommendedName>
        <fullName evidence="12">Ascorbate-specific PTS system EIIC component</fullName>
    </recommendedName>
    <alternativeName>
        <fullName evidence="13">Ascorbate-specific permease IIC component UlaA</fullName>
    </alternativeName>
</protein>
<evidence type="ECO:0000256" key="7">
    <source>
        <dbReference type="ARBA" id="ARBA00022692"/>
    </source>
</evidence>
<comment type="function">
    <text evidence="10">The phosphoenolpyruvate-dependent sugar phosphotransferase system (sugar PTS), a major carbohydrate active transport system, catalyzes the phosphorylation of incoming sugar substrates concomitantly with their translocation across the cell membrane. The enzyme II UlaABC PTS system is involved in ascorbate transport.</text>
</comment>
<feature type="transmembrane region" description="Helical" evidence="14">
    <location>
        <begin position="539"/>
        <end position="559"/>
    </location>
</feature>
<evidence type="ECO:0000256" key="12">
    <source>
        <dbReference type="ARBA" id="ARBA00039702"/>
    </source>
</evidence>
<feature type="transmembrane region" description="Helical" evidence="14">
    <location>
        <begin position="164"/>
        <end position="181"/>
    </location>
</feature>
<evidence type="ECO:0000256" key="3">
    <source>
        <dbReference type="ARBA" id="ARBA00022448"/>
    </source>
</evidence>
<evidence type="ECO:0000256" key="10">
    <source>
        <dbReference type="ARBA" id="ARBA00037387"/>
    </source>
</evidence>
<reference evidence="15" key="1">
    <citation type="submission" date="2022-08" db="EMBL/GenBank/DDBJ databases">
        <title>Complete genome sequence of Mycoplasma molare type strain H 542.</title>
        <authorList>
            <person name="Spergser J."/>
        </authorList>
    </citation>
    <scope>NUCLEOTIDE SEQUENCE</scope>
    <source>
        <strain evidence="15">H 542</strain>
    </source>
</reference>
<keyword evidence="9 14" id="KW-0472">Membrane</keyword>
<keyword evidence="3" id="KW-0813">Transport</keyword>
<comment type="subcellular location">
    <subcellularLocation>
        <location evidence="1">Cell membrane</location>
        <topology evidence="1">Multi-pass membrane protein</topology>
    </subcellularLocation>
</comment>
<dbReference type="PANTHER" id="PTHR33843">
    <property type="entry name" value="ASCORBATE-SPECIFIC PTS SYSTEM EIIC COMPONENT"/>
    <property type="match status" value="1"/>
</dbReference>
<evidence type="ECO:0000256" key="2">
    <source>
        <dbReference type="ARBA" id="ARBA00011738"/>
    </source>
</evidence>
<keyword evidence="7 14" id="KW-0812">Transmembrane</keyword>
<comment type="subunit">
    <text evidence="2">Homodimer.</text>
</comment>
<evidence type="ECO:0000256" key="13">
    <source>
        <dbReference type="ARBA" id="ARBA00042859"/>
    </source>
</evidence>
<sequence>MIEQLNKKKKLSLIVGWAIFVLINLIVILTTLMVKTANPNSGIEPWSGKAFLNAFLFLLNKVYLDNFLKQPAILLGLLTFIGYLILGRGLRQSIIGLLKTMIGFLLLTIGSGTLVGLARPVFNGISKLGGSVVPLDPYFSLASGTSFFSVAKETIGFSSDYTSIISYAFLLGFFVNILMVAAKKITNTNSLMITGHVMLQQAAVVATIFYAILFRDMRVFDGTISAGEQIGLIAISGVFLGVYWATASTATIKGTNQVTQNAGFAIGHQQMLAIAATYKLGRFFGNKEDSAENKKLPNYLKIFEDNIFTQTVIILVLFAILFIILLFVDSSKVIEKDLIKFTTQYAVWNTTFGGANFVLNIFGGSLKIVAALLAIITGVRMFITELQQSFHGISEKLIPGAVVAVDVAAVYGFSINSVTFGFISGVIGQFIAVGLIIAISRIPGNNFVYITVPLFITLFFNSGSLGVYANASGGWKAAMLLPGIIGFLEVIIISFATKAVSAGFDNSALVSPVATGFIGMADWNLFFGALMWISSYNYILAWILVITSIFGLLALGLIVDNGSQTKQTFLQKIFNIKPKLIN</sequence>
<keyword evidence="8 14" id="KW-1133">Transmembrane helix</keyword>
<accession>A0ABY5TZ83</accession>
<keyword evidence="16" id="KW-1185">Reference proteome</keyword>
<feature type="transmembrane region" description="Helical" evidence="14">
    <location>
        <begin position="447"/>
        <end position="469"/>
    </location>
</feature>